<gene>
    <name evidence="3" type="ORF">ORG12_04850</name>
</gene>
<proteinExistence type="predicted"/>
<reference evidence="3 4" key="1">
    <citation type="submission" date="2022-11" db="EMBL/GenBank/DDBJ databases">
        <title>Taxonomy of Curtobacterium flaccumfaciens.</title>
        <authorList>
            <person name="Osdaghi E."/>
            <person name="Taghavi S.M."/>
            <person name="Hamidizade M."/>
            <person name="Abachi H."/>
            <person name="Fazliarab A."/>
            <person name="Baeyen S."/>
            <person name="Portier P."/>
            <person name="Van Vaerenbergh J."/>
            <person name="Jacques M.-A."/>
        </authorList>
    </citation>
    <scope>NUCLEOTIDE SEQUENCE [LARGE SCALE GENOMIC DNA]</scope>
    <source>
        <strain evidence="3 4">LMG 3715</strain>
    </source>
</reference>
<protein>
    <recommendedName>
        <fullName evidence="5">Lipoprotein</fullName>
    </recommendedName>
</protein>
<dbReference type="Proteomes" id="UP001207276">
    <property type="component" value="Unassembled WGS sequence"/>
</dbReference>
<name>A0ABT3RZI4_9MICO</name>
<keyword evidence="2" id="KW-0732">Signal</keyword>
<keyword evidence="4" id="KW-1185">Reference proteome</keyword>
<feature type="region of interest" description="Disordered" evidence="1">
    <location>
        <begin position="72"/>
        <end position="93"/>
    </location>
</feature>
<comment type="caution">
    <text evidence="3">The sequence shown here is derived from an EMBL/GenBank/DDBJ whole genome shotgun (WGS) entry which is preliminary data.</text>
</comment>
<sequence>MRGTSRSVAAVVIVAALAATITGCSKASTPTIYSHSEAVSADDEMFTVLNDTIDATGGLQAWKAWSSNKPLDKPVGTGDHSNGGGECLPTNGMGMAGDPLGDYDGASLNSTDFVDADATLAAVKKVWTAAGYTNITTDVSTDVSTDAGADDGIVVRAAHEAPSPTLTFTYRDTKEKQKVLLEGDSICQSYDYLNDDEPDRYDDPTDAPS</sequence>
<accession>A0ABT3RZI4</accession>
<evidence type="ECO:0000313" key="4">
    <source>
        <dbReference type="Proteomes" id="UP001207276"/>
    </source>
</evidence>
<evidence type="ECO:0000256" key="1">
    <source>
        <dbReference type="SAM" id="MobiDB-lite"/>
    </source>
</evidence>
<evidence type="ECO:0008006" key="5">
    <source>
        <dbReference type="Google" id="ProtNLM"/>
    </source>
</evidence>
<dbReference type="PROSITE" id="PS51257">
    <property type="entry name" value="PROKAR_LIPOPROTEIN"/>
    <property type="match status" value="1"/>
</dbReference>
<dbReference type="RefSeq" id="WP_042540090.1">
    <property type="nucleotide sequence ID" value="NZ_CP104934.1"/>
</dbReference>
<feature type="region of interest" description="Disordered" evidence="1">
    <location>
        <begin position="190"/>
        <end position="209"/>
    </location>
</feature>
<feature type="chain" id="PRO_5046703849" description="Lipoprotein" evidence="2">
    <location>
        <begin position="28"/>
        <end position="209"/>
    </location>
</feature>
<dbReference type="EMBL" id="JAPJDE010000002">
    <property type="protein sequence ID" value="MCX2847994.1"/>
    <property type="molecule type" value="Genomic_DNA"/>
</dbReference>
<evidence type="ECO:0000256" key="2">
    <source>
        <dbReference type="SAM" id="SignalP"/>
    </source>
</evidence>
<organism evidence="3 4">
    <name type="scientific">Curtobacterium poinsettiae</name>
    <dbReference type="NCBI Taxonomy" id="159612"/>
    <lineage>
        <taxon>Bacteria</taxon>
        <taxon>Bacillati</taxon>
        <taxon>Actinomycetota</taxon>
        <taxon>Actinomycetes</taxon>
        <taxon>Micrococcales</taxon>
        <taxon>Microbacteriaceae</taxon>
        <taxon>Curtobacterium</taxon>
    </lineage>
</organism>
<evidence type="ECO:0000313" key="3">
    <source>
        <dbReference type="EMBL" id="MCX2847994.1"/>
    </source>
</evidence>
<feature type="signal peptide" evidence="2">
    <location>
        <begin position="1"/>
        <end position="27"/>
    </location>
</feature>